<organism evidence="7 8">
    <name type="scientific">Candidatus Enterocloster excrementigallinarum</name>
    <dbReference type="NCBI Taxonomy" id="2838558"/>
    <lineage>
        <taxon>Bacteria</taxon>
        <taxon>Bacillati</taxon>
        <taxon>Bacillota</taxon>
        <taxon>Clostridia</taxon>
        <taxon>Lachnospirales</taxon>
        <taxon>Lachnospiraceae</taxon>
        <taxon>Enterocloster</taxon>
    </lineage>
</organism>
<dbReference type="SUPFAM" id="SSF53335">
    <property type="entry name" value="S-adenosyl-L-methionine-dependent methyltransferases"/>
    <property type="match status" value="1"/>
</dbReference>
<dbReference type="InterPro" id="IPR050714">
    <property type="entry name" value="Cobalamin_biosynth_MTase"/>
</dbReference>
<dbReference type="NCBIfam" id="TIGR02469">
    <property type="entry name" value="CbiT"/>
    <property type="match status" value="1"/>
</dbReference>
<dbReference type="Pfam" id="PF00590">
    <property type="entry name" value="TP_methylase"/>
    <property type="match status" value="1"/>
</dbReference>
<dbReference type="PANTHER" id="PTHR43182">
    <property type="entry name" value="COBALT-PRECORRIN-6B C(15)-METHYLTRANSFERASE (DECARBOXYLATING)"/>
    <property type="match status" value="1"/>
</dbReference>
<proteinExistence type="predicted"/>
<dbReference type="NCBIfam" id="TIGR02467">
    <property type="entry name" value="CbiE"/>
    <property type="match status" value="1"/>
</dbReference>
<dbReference type="InterPro" id="IPR012818">
    <property type="entry name" value="CbiE"/>
</dbReference>
<dbReference type="GO" id="GO:0009236">
    <property type="term" value="P:cobalamin biosynthetic process"/>
    <property type="evidence" value="ECO:0007669"/>
    <property type="project" value="UniProtKB-KW"/>
</dbReference>
<dbReference type="InterPro" id="IPR014777">
    <property type="entry name" value="4pyrrole_Mease_sub1"/>
</dbReference>
<evidence type="ECO:0000256" key="4">
    <source>
        <dbReference type="ARBA" id="ARBA00022679"/>
    </source>
</evidence>
<dbReference type="InterPro" id="IPR029063">
    <property type="entry name" value="SAM-dependent_MTases_sf"/>
</dbReference>
<accession>A0A9D2PVQ1</accession>
<dbReference type="GO" id="GO:0032259">
    <property type="term" value="P:methylation"/>
    <property type="evidence" value="ECO:0007669"/>
    <property type="project" value="UniProtKB-KW"/>
</dbReference>
<dbReference type="InterPro" id="IPR000878">
    <property type="entry name" value="4pyrrol_Mease"/>
</dbReference>
<dbReference type="InterPro" id="IPR014008">
    <property type="entry name" value="Cbl_synth_MTase_CbiT"/>
</dbReference>
<comment type="pathway">
    <text evidence="1">Cofactor biosynthesis; adenosylcobalamin biosynthesis.</text>
</comment>
<feature type="domain" description="Tetrapyrrole methylase" evidence="6">
    <location>
        <begin position="10"/>
        <end position="193"/>
    </location>
</feature>
<reference evidence="7" key="2">
    <citation type="submission" date="2021-04" db="EMBL/GenBank/DDBJ databases">
        <authorList>
            <person name="Gilroy R."/>
        </authorList>
    </citation>
    <scope>NUCLEOTIDE SEQUENCE</scope>
    <source>
        <strain evidence="7">CHK198-12963</strain>
    </source>
</reference>
<dbReference type="PANTHER" id="PTHR43182:SF1">
    <property type="entry name" value="COBALT-PRECORRIN-7 C(5)-METHYLTRANSFERASE"/>
    <property type="match status" value="1"/>
</dbReference>
<evidence type="ECO:0000256" key="1">
    <source>
        <dbReference type="ARBA" id="ARBA00004953"/>
    </source>
</evidence>
<evidence type="ECO:0000259" key="6">
    <source>
        <dbReference type="Pfam" id="PF00590"/>
    </source>
</evidence>
<evidence type="ECO:0000313" key="7">
    <source>
        <dbReference type="EMBL" id="HJC66875.1"/>
    </source>
</evidence>
<dbReference type="CDD" id="cd02440">
    <property type="entry name" value="AdoMet_MTases"/>
    <property type="match status" value="1"/>
</dbReference>
<dbReference type="InterPro" id="IPR035996">
    <property type="entry name" value="4pyrrol_Methylase_sf"/>
</dbReference>
<dbReference type="Gene3D" id="3.40.50.150">
    <property type="entry name" value="Vaccinia Virus protein VP39"/>
    <property type="match status" value="1"/>
</dbReference>
<dbReference type="Proteomes" id="UP000823863">
    <property type="component" value="Unassembled WGS sequence"/>
</dbReference>
<sequence>MKEQQSPRRVRIIGAGMGSLRLLTGEAGTAVKEAQALMGARRIVEALRPLNEGCPVLVSYRPEEMADWLEGFDWQEAVLAVSGDTGFYSGAAGAGEAFRKKGWKVELIPGISSLSWFAAAIGKPWQDMAVLSCHGRQADGAKWIAEHGLSFLLMGDLGKLLEQLEEKGCKDLHLWAGENFSGPQERIVEGDVSGLKEIHRRHPFGPLCCVIAENPFPQKETAAVPAWGLPDEAFLRGKAPMTKSEIRAVSMSKLALRPGAVCYDIGSGTGSVAVEMGLTLKHAGGQVYAVEYKPEALQLTRENAERLLGDWSGFHVVEGRAPEALRELPAPTHAFLGGSGGELREIVKLLLEKNPQVRIVANAITPETLAQLTECRSRFAFSRWEMVQVSVTAYHPVGDYRMPRAGNPVYIVVMEGGQAECTDG</sequence>
<comment type="caution">
    <text evidence="7">The sequence shown here is derived from an EMBL/GenBank/DDBJ whole genome shotgun (WGS) entry which is preliminary data.</text>
</comment>
<evidence type="ECO:0000256" key="5">
    <source>
        <dbReference type="ARBA" id="ARBA00022691"/>
    </source>
</evidence>
<keyword evidence="4" id="KW-0808">Transferase</keyword>
<evidence type="ECO:0000256" key="3">
    <source>
        <dbReference type="ARBA" id="ARBA00022603"/>
    </source>
</evidence>
<dbReference type="AlphaFoldDB" id="A0A9D2PVQ1"/>
<name>A0A9D2PVQ1_9FIRM</name>
<keyword evidence="5" id="KW-0949">S-adenosyl-L-methionine</keyword>
<dbReference type="CDD" id="cd11644">
    <property type="entry name" value="Precorrin-6Y-MT"/>
    <property type="match status" value="1"/>
</dbReference>
<dbReference type="EMBL" id="DWWB01000053">
    <property type="protein sequence ID" value="HJC66875.1"/>
    <property type="molecule type" value="Genomic_DNA"/>
</dbReference>
<keyword evidence="2" id="KW-0169">Cobalamin biosynthesis</keyword>
<evidence type="ECO:0000256" key="2">
    <source>
        <dbReference type="ARBA" id="ARBA00022573"/>
    </source>
</evidence>
<dbReference type="SUPFAM" id="SSF53790">
    <property type="entry name" value="Tetrapyrrole methylase"/>
    <property type="match status" value="1"/>
</dbReference>
<dbReference type="Gene3D" id="3.40.1010.10">
    <property type="entry name" value="Cobalt-precorrin-4 Transmethylase, Domain 1"/>
    <property type="match status" value="1"/>
</dbReference>
<gene>
    <name evidence="7" type="primary">cbiT</name>
    <name evidence="7" type="ORF">H9931_09180</name>
</gene>
<dbReference type="GO" id="GO:0008276">
    <property type="term" value="F:protein methyltransferase activity"/>
    <property type="evidence" value="ECO:0007669"/>
    <property type="project" value="InterPro"/>
</dbReference>
<keyword evidence="3" id="KW-0489">Methyltransferase</keyword>
<protein>
    <submittedName>
        <fullName evidence="7">Precorrin-6Y C5,15-methyltransferase (Decarboxylating) subunit CbiT</fullName>
    </submittedName>
</protein>
<reference evidence="7" key="1">
    <citation type="journal article" date="2021" name="PeerJ">
        <title>Extensive microbial diversity within the chicken gut microbiome revealed by metagenomics and culture.</title>
        <authorList>
            <person name="Gilroy R."/>
            <person name="Ravi A."/>
            <person name="Getino M."/>
            <person name="Pursley I."/>
            <person name="Horton D.L."/>
            <person name="Alikhan N.F."/>
            <person name="Baker D."/>
            <person name="Gharbi K."/>
            <person name="Hall N."/>
            <person name="Watson M."/>
            <person name="Adriaenssens E.M."/>
            <person name="Foster-Nyarko E."/>
            <person name="Jarju S."/>
            <person name="Secka A."/>
            <person name="Antonio M."/>
            <person name="Oren A."/>
            <person name="Chaudhuri R.R."/>
            <person name="La Ragione R."/>
            <person name="Hildebrand F."/>
            <person name="Pallen M.J."/>
        </authorList>
    </citation>
    <scope>NUCLEOTIDE SEQUENCE</scope>
    <source>
        <strain evidence="7">CHK198-12963</strain>
    </source>
</reference>
<evidence type="ECO:0000313" key="8">
    <source>
        <dbReference type="Proteomes" id="UP000823863"/>
    </source>
</evidence>